<dbReference type="GO" id="GO:0048592">
    <property type="term" value="P:eye morphogenesis"/>
    <property type="evidence" value="ECO:0007669"/>
    <property type="project" value="UniProtKB-ARBA"/>
</dbReference>
<feature type="disulfide bond" evidence="12">
    <location>
        <begin position="113"/>
        <end position="122"/>
    </location>
</feature>
<proteinExistence type="predicted"/>
<keyword evidence="7" id="KW-0677">Repeat</keyword>
<dbReference type="Proteomes" id="UP000683360">
    <property type="component" value="Unassembled WGS sequence"/>
</dbReference>
<evidence type="ECO:0000256" key="2">
    <source>
        <dbReference type="ARBA" id="ARBA00022473"/>
    </source>
</evidence>
<dbReference type="InterPro" id="IPR000742">
    <property type="entry name" value="EGF"/>
</dbReference>
<protein>
    <submittedName>
        <fullName evidence="16">Uncharacterized protein</fullName>
    </submittedName>
</protein>
<dbReference type="SMART" id="SM00179">
    <property type="entry name" value="EGF_CA"/>
    <property type="match status" value="1"/>
</dbReference>
<dbReference type="Gene3D" id="2.60.120.740">
    <property type="match status" value="1"/>
</dbReference>
<keyword evidence="9" id="KW-1133">Transmembrane helix</keyword>
<dbReference type="InterPro" id="IPR000152">
    <property type="entry name" value="EGF-type_Asp/Asn_hydroxyl_site"/>
</dbReference>
<evidence type="ECO:0000256" key="6">
    <source>
        <dbReference type="ARBA" id="ARBA00022692"/>
    </source>
</evidence>
<dbReference type="EMBL" id="CAJPWZ010002227">
    <property type="protein sequence ID" value="CAG2234199.1"/>
    <property type="molecule type" value="Genomic_DNA"/>
</dbReference>
<dbReference type="PROSITE" id="PS00022">
    <property type="entry name" value="EGF_1"/>
    <property type="match status" value="1"/>
</dbReference>
<evidence type="ECO:0000256" key="3">
    <source>
        <dbReference type="ARBA" id="ARBA00022475"/>
    </source>
</evidence>
<dbReference type="GO" id="GO:0003002">
    <property type="term" value="P:regionalization"/>
    <property type="evidence" value="ECO:0007669"/>
    <property type="project" value="UniProtKB-ARBA"/>
</dbReference>
<keyword evidence="17" id="KW-1185">Reference proteome</keyword>
<evidence type="ECO:0000256" key="8">
    <source>
        <dbReference type="ARBA" id="ARBA00022782"/>
    </source>
</evidence>
<evidence type="ECO:0000256" key="1">
    <source>
        <dbReference type="ARBA" id="ARBA00004247"/>
    </source>
</evidence>
<evidence type="ECO:0000256" key="10">
    <source>
        <dbReference type="ARBA" id="ARBA00023136"/>
    </source>
</evidence>
<dbReference type="GO" id="GO:0009967">
    <property type="term" value="P:positive regulation of signal transduction"/>
    <property type="evidence" value="ECO:0007669"/>
    <property type="project" value="UniProtKB-ARBA"/>
</dbReference>
<comment type="caution">
    <text evidence="12">Lacks conserved residue(s) required for the propagation of feature annotation.</text>
</comment>
<gene>
    <name evidence="16" type="ORF">MEDL_46841</name>
</gene>
<dbReference type="GO" id="GO:0030246">
    <property type="term" value="F:carbohydrate binding"/>
    <property type="evidence" value="ECO:0007669"/>
    <property type="project" value="InterPro"/>
</dbReference>
<dbReference type="CDD" id="cd00054">
    <property type="entry name" value="EGF_CA"/>
    <property type="match status" value="1"/>
</dbReference>
<keyword evidence="10" id="KW-0472">Membrane</keyword>
<dbReference type="InterPro" id="IPR000922">
    <property type="entry name" value="Lectin_gal-bd_dom"/>
</dbReference>
<dbReference type="PROSITE" id="PS50228">
    <property type="entry name" value="SUEL_LECTIN"/>
    <property type="match status" value="1"/>
</dbReference>
<dbReference type="GO" id="GO:0005509">
    <property type="term" value="F:calcium ion binding"/>
    <property type="evidence" value="ECO:0007669"/>
    <property type="project" value="InterPro"/>
</dbReference>
<evidence type="ECO:0000256" key="12">
    <source>
        <dbReference type="PROSITE-ProRule" id="PRU00076"/>
    </source>
</evidence>
<dbReference type="InterPro" id="IPR051022">
    <property type="entry name" value="Notch_Cell-Fate_Det"/>
</dbReference>
<dbReference type="GO" id="GO:0048468">
    <property type="term" value="P:cell development"/>
    <property type="evidence" value="ECO:0007669"/>
    <property type="project" value="UniProtKB-ARBA"/>
</dbReference>
<dbReference type="GO" id="GO:0030182">
    <property type="term" value="P:neuron differentiation"/>
    <property type="evidence" value="ECO:0007669"/>
    <property type="project" value="UniProtKB-ARBA"/>
</dbReference>
<dbReference type="GO" id="GO:0080090">
    <property type="term" value="P:regulation of primary metabolic process"/>
    <property type="evidence" value="ECO:0007669"/>
    <property type="project" value="UniProtKB-ARBA"/>
</dbReference>
<evidence type="ECO:0000256" key="11">
    <source>
        <dbReference type="ARBA" id="ARBA00023157"/>
    </source>
</evidence>
<evidence type="ECO:0000256" key="4">
    <source>
        <dbReference type="ARBA" id="ARBA00022536"/>
    </source>
</evidence>
<feature type="compositionally biased region" description="Basic and acidic residues" evidence="13">
    <location>
        <begin position="227"/>
        <end position="245"/>
    </location>
</feature>
<keyword evidence="8" id="KW-0221">Differentiation</keyword>
<dbReference type="GO" id="GO:0008593">
    <property type="term" value="P:regulation of Notch signaling pathway"/>
    <property type="evidence" value="ECO:0007669"/>
    <property type="project" value="UniProtKB-ARBA"/>
</dbReference>
<evidence type="ECO:0000256" key="5">
    <source>
        <dbReference type="ARBA" id="ARBA00022553"/>
    </source>
</evidence>
<dbReference type="AlphaFoldDB" id="A0A8S3TKR9"/>
<reference evidence="16" key="1">
    <citation type="submission" date="2021-03" db="EMBL/GenBank/DDBJ databases">
        <authorList>
            <person name="Bekaert M."/>
        </authorList>
    </citation>
    <scope>NUCLEOTIDE SEQUENCE</scope>
</reference>
<dbReference type="GO" id="GO:0051093">
    <property type="term" value="P:negative regulation of developmental process"/>
    <property type="evidence" value="ECO:0007669"/>
    <property type="project" value="UniProtKB-ARBA"/>
</dbReference>
<dbReference type="PRINTS" id="PR00010">
    <property type="entry name" value="EGFBLOOD"/>
</dbReference>
<dbReference type="InterPro" id="IPR043159">
    <property type="entry name" value="Lectin_gal-bd_sf"/>
</dbReference>
<evidence type="ECO:0000259" key="15">
    <source>
        <dbReference type="PROSITE" id="PS50228"/>
    </source>
</evidence>
<dbReference type="PROSITE" id="PS50026">
    <property type="entry name" value="EGF_3"/>
    <property type="match status" value="1"/>
</dbReference>
<dbReference type="SMART" id="SM00181">
    <property type="entry name" value="EGF"/>
    <property type="match status" value="1"/>
</dbReference>
<dbReference type="CDD" id="cd22823">
    <property type="entry name" value="Gal_Rha_Lectin"/>
    <property type="match status" value="1"/>
</dbReference>
<evidence type="ECO:0000313" key="17">
    <source>
        <dbReference type="Proteomes" id="UP000683360"/>
    </source>
</evidence>
<dbReference type="InterPro" id="IPR018097">
    <property type="entry name" value="EGF_Ca-bd_CS"/>
</dbReference>
<evidence type="ECO:0000313" key="16">
    <source>
        <dbReference type="EMBL" id="CAG2234199.1"/>
    </source>
</evidence>
<name>A0A8S3TKR9_MYTED</name>
<dbReference type="InterPro" id="IPR001881">
    <property type="entry name" value="EGF-like_Ca-bd_dom"/>
</dbReference>
<dbReference type="GO" id="GO:0060255">
    <property type="term" value="P:regulation of macromolecule metabolic process"/>
    <property type="evidence" value="ECO:0007669"/>
    <property type="project" value="UniProtKB-ARBA"/>
</dbReference>
<keyword evidence="4 12" id="KW-0245">EGF-like domain</keyword>
<keyword evidence="6" id="KW-0812">Transmembrane</keyword>
<sequence length="245" mass="27409">MDTDTISCALYSAMTIISSTYGRNDGTTCADGHGPYSSGFNCTMDSTDWVTQRCQNKQTCSFEPRSIGIDPCPNKYKYMTVSYTCSDIDECASTPCQNGGTCADLINRYTCTCDSGYTGILCDETEKTSSNTAIIGGAVGGDRFYGVKSGADDLERKKFNRTYDMESDAPYRNPMYDNSAYPRRMLAAYPYNWGSDPYDHDPYAPYIAQKQIRAFESDEDYYQPRGTPKESPRRQTHEWHAAAQT</sequence>
<evidence type="ECO:0000256" key="9">
    <source>
        <dbReference type="ARBA" id="ARBA00022989"/>
    </source>
</evidence>
<evidence type="ECO:0000256" key="13">
    <source>
        <dbReference type="SAM" id="MobiDB-lite"/>
    </source>
</evidence>
<dbReference type="SUPFAM" id="SSF57196">
    <property type="entry name" value="EGF/Laminin"/>
    <property type="match status" value="1"/>
</dbReference>
<dbReference type="FunFam" id="2.10.25.10:FF:000565">
    <property type="entry name" value="Predicted protein"/>
    <property type="match status" value="1"/>
</dbReference>
<keyword evidence="2" id="KW-0217">Developmental protein</keyword>
<dbReference type="PROSITE" id="PS01186">
    <property type="entry name" value="EGF_2"/>
    <property type="match status" value="1"/>
</dbReference>
<dbReference type="PROSITE" id="PS00010">
    <property type="entry name" value="ASX_HYDROXYL"/>
    <property type="match status" value="1"/>
</dbReference>
<keyword evidence="5" id="KW-0597">Phosphoprotein</keyword>
<accession>A0A8S3TKR9</accession>
<feature type="domain" description="EGF-like" evidence="14">
    <location>
        <begin position="87"/>
        <end position="123"/>
    </location>
</feature>
<dbReference type="OrthoDB" id="430340at2759"/>
<dbReference type="Gene3D" id="2.10.25.10">
    <property type="entry name" value="Laminin"/>
    <property type="match status" value="1"/>
</dbReference>
<feature type="domain" description="SUEL-type lectin" evidence="15">
    <location>
        <begin position="1"/>
        <end position="86"/>
    </location>
</feature>
<comment type="subcellular location">
    <subcellularLocation>
        <location evidence="1">Apical cell membrane</location>
        <topology evidence="1">Single-pass type I membrane protein</topology>
    </subcellularLocation>
</comment>
<dbReference type="PANTHER" id="PTHR24049">
    <property type="entry name" value="CRUMBS FAMILY MEMBER"/>
    <property type="match status" value="1"/>
</dbReference>
<organism evidence="16 17">
    <name type="scientific">Mytilus edulis</name>
    <name type="common">Blue mussel</name>
    <dbReference type="NCBI Taxonomy" id="6550"/>
    <lineage>
        <taxon>Eukaryota</taxon>
        <taxon>Metazoa</taxon>
        <taxon>Spiralia</taxon>
        <taxon>Lophotrochozoa</taxon>
        <taxon>Mollusca</taxon>
        <taxon>Bivalvia</taxon>
        <taxon>Autobranchia</taxon>
        <taxon>Pteriomorphia</taxon>
        <taxon>Mytilida</taxon>
        <taxon>Mytiloidea</taxon>
        <taxon>Mytilidae</taxon>
        <taxon>Mytilinae</taxon>
        <taxon>Mytilus</taxon>
    </lineage>
</organism>
<dbReference type="Pfam" id="PF02140">
    <property type="entry name" value="SUEL_Lectin"/>
    <property type="match status" value="1"/>
</dbReference>
<dbReference type="GO" id="GO:0051241">
    <property type="term" value="P:negative regulation of multicellular organismal process"/>
    <property type="evidence" value="ECO:0007669"/>
    <property type="project" value="UniProtKB-ARBA"/>
</dbReference>
<keyword evidence="3" id="KW-1003">Cell membrane</keyword>
<evidence type="ECO:0000259" key="14">
    <source>
        <dbReference type="PROSITE" id="PS50026"/>
    </source>
</evidence>
<comment type="caution">
    <text evidence="16">The sequence shown here is derived from an EMBL/GenBank/DDBJ whole genome shotgun (WGS) entry which is preliminary data.</text>
</comment>
<feature type="region of interest" description="Disordered" evidence="13">
    <location>
        <begin position="217"/>
        <end position="245"/>
    </location>
</feature>
<dbReference type="PROSITE" id="PS01187">
    <property type="entry name" value="EGF_CA"/>
    <property type="match status" value="1"/>
</dbReference>
<keyword evidence="11 12" id="KW-1015">Disulfide bond</keyword>
<dbReference type="Pfam" id="PF00008">
    <property type="entry name" value="EGF"/>
    <property type="match status" value="1"/>
</dbReference>
<dbReference type="GO" id="GO:0016324">
    <property type="term" value="C:apical plasma membrane"/>
    <property type="evidence" value="ECO:0007669"/>
    <property type="project" value="UniProtKB-SubCell"/>
</dbReference>
<evidence type="ECO:0000256" key="7">
    <source>
        <dbReference type="ARBA" id="ARBA00022737"/>
    </source>
</evidence>